<dbReference type="PROSITE" id="PS51257">
    <property type="entry name" value="PROKAR_LIPOPROTEIN"/>
    <property type="match status" value="1"/>
</dbReference>
<evidence type="ECO:0000256" key="1">
    <source>
        <dbReference type="SAM" id="MobiDB-lite"/>
    </source>
</evidence>
<reference evidence="2" key="1">
    <citation type="journal article" date="2014" name="Int. J. Syst. Evol. Microbiol.">
        <title>Complete genome of a new Firmicutes species belonging to the dominant human colonic microbiota ('Ruminococcus bicirculans') reveals two chromosomes and a selective capacity to utilize plant glucans.</title>
        <authorList>
            <consortium name="NISC Comparative Sequencing Program"/>
            <person name="Wegmann U."/>
            <person name="Louis P."/>
            <person name="Goesmann A."/>
            <person name="Henrissat B."/>
            <person name="Duncan S.H."/>
            <person name="Flint H.J."/>
        </authorList>
    </citation>
    <scope>NUCLEOTIDE SEQUENCE</scope>
    <source>
        <strain evidence="2">VKM B-1499</strain>
    </source>
</reference>
<comment type="caution">
    <text evidence="2">The sequence shown here is derived from an EMBL/GenBank/DDBJ whole genome shotgun (WGS) entry which is preliminary data.</text>
</comment>
<feature type="region of interest" description="Disordered" evidence="1">
    <location>
        <begin position="151"/>
        <end position="170"/>
    </location>
</feature>
<name>A0ABQ5T4W8_9CAUL</name>
<evidence type="ECO:0000313" key="3">
    <source>
        <dbReference type="Proteomes" id="UP001143509"/>
    </source>
</evidence>
<accession>A0ABQ5T4W8</accession>
<evidence type="ECO:0008006" key="4">
    <source>
        <dbReference type="Google" id="ProtNLM"/>
    </source>
</evidence>
<feature type="region of interest" description="Disordered" evidence="1">
    <location>
        <begin position="25"/>
        <end position="54"/>
    </location>
</feature>
<evidence type="ECO:0000313" key="2">
    <source>
        <dbReference type="EMBL" id="GLK47601.1"/>
    </source>
</evidence>
<proteinExistence type="predicted"/>
<reference evidence="2" key="2">
    <citation type="submission" date="2023-01" db="EMBL/GenBank/DDBJ databases">
        <authorList>
            <person name="Sun Q."/>
            <person name="Evtushenko L."/>
        </authorList>
    </citation>
    <scope>NUCLEOTIDE SEQUENCE</scope>
    <source>
        <strain evidence="2">VKM B-1499</strain>
    </source>
</reference>
<dbReference type="RefSeq" id="WP_271163970.1">
    <property type="nucleotide sequence ID" value="NZ_BSFD01000002.1"/>
</dbReference>
<keyword evidence="3" id="KW-1185">Reference proteome</keyword>
<protein>
    <recommendedName>
        <fullName evidence="4">DUF3617 family protein</fullName>
    </recommendedName>
</protein>
<sequence length="170" mass="18132">MKSASLSGLAIAAVVLSACGEHQVNPPDQPAAPLRSAEAMQAVEPPGPSSLASRGPRSFVGVWAANPAWCARPQGERQPITITPLRFEGYENHCDIARIDETPNGYVATLACQAEGQARTERVHMTASGEVMNLTYIDRDMTTVKLARCPGSPKAPDPANPLQDMIKKGR</sequence>
<dbReference type="EMBL" id="BSFD01000002">
    <property type="protein sequence ID" value="GLK47601.1"/>
    <property type="molecule type" value="Genomic_DNA"/>
</dbReference>
<dbReference type="Proteomes" id="UP001143509">
    <property type="component" value="Unassembled WGS sequence"/>
</dbReference>
<gene>
    <name evidence="2" type="ORF">GCM10017620_05740</name>
</gene>
<organism evidence="2 3">
    <name type="scientific">Brevundimonas intermedia</name>
    <dbReference type="NCBI Taxonomy" id="74315"/>
    <lineage>
        <taxon>Bacteria</taxon>
        <taxon>Pseudomonadati</taxon>
        <taxon>Pseudomonadota</taxon>
        <taxon>Alphaproteobacteria</taxon>
        <taxon>Caulobacterales</taxon>
        <taxon>Caulobacteraceae</taxon>
        <taxon>Brevundimonas</taxon>
    </lineage>
</organism>